<dbReference type="AlphaFoldDB" id="A0A6B0RKT3"/>
<dbReference type="Gene3D" id="3.40.30.10">
    <property type="entry name" value="Glutaredoxin"/>
    <property type="match status" value="1"/>
</dbReference>
<name>A0A6B0RKT3_9CETA</name>
<evidence type="ECO:0000256" key="3">
    <source>
        <dbReference type="ARBA" id="ARBA00022980"/>
    </source>
</evidence>
<keyword evidence="5" id="KW-0687">Ribonucleoprotein</keyword>
<dbReference type="InterPro" id="IPR055350">
    <property type="entry name" value="CCDC142_C"/>
</dbReference>
<proteinExistence type="inferred from homology"/>
<evidence type="ECO:0000256" key="1">
    <source>
        <dbReference type="ARBA" id="ARBA00004173"/>
    </source>
</evidence>
<dbReference type="Pfam" id="PF14923">
    <property type="entry name" value="CCDC142"/>
    <property type="match status" value="1"/>
</dbReference>
<evidence type="ECO:0000313" key="10">
    <source>
        <dbReference type="EMBL" id="MXQ90102.1"/>
    </source>
</evidence>
<evidence type="ECO:0000256" key="5">
    <source>
        <dbReference type="ARBA" id="ARBA00023274"/>
    </source>
</evidence>
<dbReference type="PANTHER" id="PTHR21436:SF2">
    <property type="entry name" value="COILED-COIL DOMAIN-CONTAINING PROTEIN 142"/>
    <property type="match status" value="1"/>
</dbReference>
<evidence type="ECO:0000259" key="9">
    <source>
        <dbReference type="Pfam" id="PF25081"/>
    </source>
</evidence>
<organism evidence="10 11">
    <name type="scientific">Bos mutus</name>
    <name type="common">wild yak</name>
    <dbReference type="NCBI Taxonomy" id="72004"/>
    <lineage>
        <taxon>Eukaryota</taxon>
        <taxon>Metazoa</taxon>
        <taxon>Chordata</taxon>
        <taxon>Craniata</taxon>
        <taxon>Vertebrata</taxon>
        <taxon>Euteleostomi</taxon>
        <taxon>Mammalia</taxon>
        <taxon>Eutheria</taxon>
        <taxon>Laurasiatheria</taxon>
        <taxon>Artiodactyla</taxon>
        <taxon>Ruminantia</taxon>
        <taxon>Pecora</taxon>
        <taxon>Bovidae</taxon>
        <taxon>Bovinae</taxon>
        <taxon>Bos</taxon>
    </lineage>
</organism>
<keyword evidence="11" id="KW-1185">Reference proteome</keyword>
<dbReference type="GO" id="GO:1990904">
    <property type="term" value="C:ribonucleoprotein complex"/>
    <property type="evidence" value="ECO:0007669"/>
    <property type="project" value="UniProtKB-KW"/>
</dbReference>
<dbReference type="Pfam" id="PF25081">
    <property type="entry name" value="CC142_N"/>
    <property type="match status" value="1"/>
</dbReference>
<dbReference type="Proteomes" id="UP000322234">
    <property type="component" value="Unassembled WGS sequence"/>
</dbReference>
<evidence type="ECO:0000256" key="4">
    <source>
        <dbReference type="ARBA" id="ARBA00023128"/>
    </source>
</evidence>
<dbReference type="EMBL" id="VBQZ03000061">
    <property type="protein sequence ID" value="MXQ90102.1"/>
    <property type="molecule type" value="Genomic_DNA"/>
</dbReference>
<dbReference type="Pfam" id="PF10780">
    <property type="entry name" value="MRP_L53"/>
    <property type="match status" value="1"/>
</dbReference>
<dbReference type="InterPro" id="IPR019716">
    <property type="entry name" value="Ribosomal_mL53"/>
</dbReference>
<dbReference type="PANTHER" id="PTHR21436">
    <property type="entry name" value="COILED-COIL DOMAIN-CONTAINING PROTEIN 142"/>
    <property type="match status" value="1"/>
</dbReference>
<protein>
    <recommendedName>
        <fullName evidence="6">Large ribosomal subunit protein mL53</fullName>
    </recommendedName>
</protein>
<comment type="similarity">
    <text evidence="2">Belongs to the mitochondrion-specific ribosomal protein mL53 family.</text>
</comment>
<gene>
    <name evidence="10" type="ORF">E5288_WYG017358</name>
</gene>
<feature type="domain" description="Coiled-coil protein 142 C-terminal" evidence="8">
    <location>
        <begin position="319"/>
        <end position="747"/>
    </location>
</feature>
<sequence>MAQASRCSGLLPPLAAVPPLWAQPGGAEEEQWQKKRDVRGWPGLPVARSILCQDPRPDGAPKEQPWWVAPADAGEHSEAGAVDWGRELAAGGLIPPALRRLRAVLLRLQREREQLLQARDCALHLQAAVRFLRILSPGAPSPSHGLLLQLCRDLLQHLSGGAILRSRLLEMPHPLLLARPVGLAAQRLDATVEMRLRALGRAPATPALSSQLADLLLALPSYHQLQGKVFSQVPASARPYPPGRVLRLLTRERGCQVADWLDEALRGSGLRDQLLRRCQEERELLPGLLGLLGGVTGSASSELGLGGAGALWSQYWTLLWAACAQSLDLSLGPWRDSRAAAQQLSQALGQASLPQECEKELASLCRNLTHQSLIWSWDQGEEEGVMAVTQAPDCPFLIKPYPSSSGFCQVLGSASGNQSSLPSSSCTTKLLQQLFPPLLDALREPRSGLLLCRPPGPAPLALGLCTLQTTLLWFWSRTQQHLAAWAPGSFLLLIQKDLPPLLQEAEALSHLASEESLALDVEQQLGLEIRKLTVQIQLLPEESLSLFFQECHKQATQDFELHMPRGRYWRHRLCPELPSIPSEYAGLVVRRVLEPVLQGLHGLPPQAQAPALSQALTAILGAWLDHILSHGIRFSLQGALQLRQDFGVVRDLLEEEQWGLSPELRQTLFMLSIFQRLDGALLCLLQQPLPKTQVHRRLPRCCACNEVQTMELPSSSLNSLESLEPPLRPGVFPTQTAQLLSTLWGGGPSPDAYLVRVQFCPFEKNVESTRTFLQAVSSEKVRSTNLNCSVIADVRHDGSEPCVDVLFGDGHRLIMRGAHLTAQEMLSAFASHIQARGAAASGDKPSASTGR</sequence>
<evidence type="ECO:0000256" key="6">
    <source>
        <dbReference type="ARBA" id="ARBA00035180"/>
    </source>
</evidence>
<feature type="domain" description="CC142 N-terminal" evidence="9">
    <location>
        <begin position="96"/>
        <end position="293"/>
    </location>
</feature>
<dbReference type="GO" id="GO:0005840">
    <property type="term" value="C:ribosome"/>
    <property type="evidence" value="ECO:0007669"/>
    <property type="project" value="UniProtKB-KW"/>
</dbReference>
<keyword evidence="4" id="KW-0496">Mitochondrion</keyword>
<reference evidence="10" key="1">
    <citation type="submission" date="2019-10" db="EMBL/GenBank/DDBJ databases">
        <title>The sequence and de novo assembly of the wild yak genome.</title>
        <authorList>
            <person name="Liu Y."/>
        </authorList>
    </citation>
    <scope>NUCLEOTIDE SEQUENCE [LARGE SCALE GENOMIC DNA]</scope>
    <source>
        <strain evidence="10">WY2019</strain>
    </source>
</reference>
<evidence type="ECO:0000256" key="7">
    <source>
        <dbReference type="SAM" id="MobiDB-lite"/>
    </source>
</evidence>
<evidence type="ECO:0000313" key="11">
    <source>
        <dbReference type="Proteomes" id="UP000322234"/>
    </source>
</evidence>
<dbReference type="GO" id="GO:0005739">
    <property type="term" value="C:mitochondrion"/>
    <property type="evidence" value="ECO:0007669"/>
    <property type="project" value="UniProtKB-SubCell"/>
</dbReference>
<accession>A0A6B0RKT3</accession>
<dbReference type="InterPro" id="IPR056901">
    <property type="entry name" value="CC142_N"/>
</dbReference>
<comment type="subcellular location">
    <subcellularLocation>
        <location evidence="1">Mitochondrion</location>
    </subcellularLocation>
</comment>
<evidence type="ECO:0000259" key="8">
    <source>
        <dbReference type="Pfam" id="PF14923"/>
    </source>
</evidence>
<feature type="region of interest" description="Disordered" evidence="7">
    <location>
        <begin position="19"/>
        <end position="38"/>
    </location>
</feature>
<dbReference type="InterPro" id="IPR026700">
    <property type="entry name" value="CCDC142"/>
</dbReference>
<keyword evidence="3" id="KW-0689">Ribosomal protein</keyword>
<comment type="caution">
    <text evidence="10">The sequence shown here is derived from an EMBL/GenBank/DDBJ whole genome shotgun (WGS) entry which is preliminary data.</text>
</comment>
<evidence type="ECO:0000256" key="2">
    <source>
        <dbReference type="ARBA" id="ARBA00005557"/>
    </source>
</evidence>